<evidence type="ECO:0000313" key="2">
    <source>
        <dbReference type="Proteomes" id="UP000031036"/>
    </source>
</evidence>
<dbReference type="AlphaFoldDB" id="A0A0B2V5F2"/>
<keyword evidence="2" id="KW-1185">Reference proteome</keyword>
<proteinExistence type="predicted"/>
<accession>A0A0B2V5F2</accession>
<dbReference type="Proteomes" id="UP000031036">
    <property type="component" value="Unassembled WGS sequence"/>
</dbReference>
<gene>
    <name evidence="1" type="ORF">Tcan_16594</name>
</gene>
<name>A0A0B2V5F2_TOXCA</name>
<comment type="caution">
    <text evidence="1">The sequence shown here is derived from an EMBL/GenBank/DDBJ whole genome shotgun (WGS) entry which is preliminary data.</text>
</comment>
<dbReference type="EMBL" id="JPKZ01002435">
    <property type="protein sequence ID" value="KHN76753.1"/>
    <property type="molecule type" value="Genomic_DNA"/>
</dbReference>
<evidence type="ECO:0000313" key="1">
    <source>
        <dbReference type="EMBL" id="KHN76753.1"/>
    </source>
</evidence>
<protein>
    <submittedName>
        <fullName evidence="1">Uncharacterized protein</fullName>
    </submittedName>
</protein>
<organism evidence="1 2">
    <name type="scientific">Toxocara canis</name>
    <name type="common">Canine roundworm</name>
    <dbReference type="NCBI Taxonomy" id="6265"/>
    <lineage>
        <taxon>Eukaryota</taxon>
        <taxon>Metazoa</taxon>
        <taxon>Ecdysozoa</taxon>
        <taxon>Nematoda</taxon>
        <taxon>Chromadorea</taxon>
        <taxon>Rhabditida</taxon>
        <taxon>Spirurina</taxon>
        <taxon>Ascaridomorpha</taxon>
        <taxon>Ascaridoidea</taxon>
        <taxon>Toxocaridae</taxon>
        <taxon>Toxocara</taxon>
    </lineage>
</organism>
<reference evidence="1 2" key="1">
    <citation type="submission" date="2014-11" db="EMBL/GenBank/DDBJ databases">
        <title>Genetic blueprint of the zoonotic pathogen Toxocara canis.</title>
        <authorList>
            <person name="Zhu X.-Q."/>
            <person name="Korhonen P.K."/>
            <person name="Cai H."/>
            <person name="Young N.D."/>
            <person name="Nejsum P."/>
            <person name="von Samson-Himmelstjerna G."/>
            <person name="Boag P.R."/>
            <person name="Tan P."/>
            <person name="Li Q."/>
            <person name="Min J."/>
            <person name="Yang Y."/>
            <person name="Wang X."/>
            <person name="Fang X."/>
            <person name="Hall R.S."/>
            <person name="Hofmann A."/>
            <person name="Sternberg P.W."/>
            <person name="Jex A.R."/>
            <person name="Gasser R.B."/>
        </authorList>
    </citation>
    <scope>NUCLEOTIDE SEQUENCE [LARGE SCALE GENOMIC DNA]</scope>
    <source>
        <strain evidence="1">PN_DK_2014</strain>
    </source>
</reference>
<sequence>MTTIDGTLLFAINSLPQIYMAWRECPDNSTKVKVSRGTKAAEYYAKKLFIKK</sequence>